<evidence type="ECO:0000256" key="1">
    <source>
        <dbReference type="SAM" id="SignalP"/>
    </source>
</evidence>
<dbReference type="Proteomes" id="UP000324222">
    <property type="component" value="Unassembled WGS sequence"/>
</dbReference>
<evidence type="ECO:0000313" key="2">
    <source>
        <dbReference type="EMBL" id="MPC95833.1"/>
    </source>
</evidence>
<comment type="caution">
    <text evidence="2">The sequence shown here is derived from an EMBL/GenBank/DDBJ whole genome shotgun (WGS) entry which is preliminary data.</text>
</comment>
<proteinExistence type="predicted"/>
<organism evidence="2 3">
    <name type="scientific">Portunus trituberculatus</name>
    <name type="common">Swimming crab</name>
    <name type="synonym">Neptunus trituberculatus</name>
    <dbReference type="NCBI Taxonomy" id="210409"/>
    <lineage>
        <taxon>Eukaryota</taxon>
        <taxon>Metazoa</taxon>
        <taxon>Ecdysozoa</taxon>
        <taxon>Arthropoda</taxon>
        <taxon>Crustacea</taxon>
        <taxon>Multicrustacea</taxon>
        <taxon>Malacostraca</taxon>
        <taxon>Eumalacostraca</taxon>
        <taxon>Eucarida</taxon>
        <taxon>Decapoda</taxon>
        <taxon>Pleocyemata</taxon>
        <taxon>Brachyura</taxon>
        <taxon>Eubrachyura</taxon>
        <taxon>Portunoidea</taxon>
        <taxon>Portunidae</taxon>
        <taxon>Portuninae</taxon>
        <taxon>Portunus</taxon>
    </lineage>
</organism>
<evidence type="ECO:0008006" key="4">
    <source>
        <dbReference type="Google" id="ProtNLM"/>
    </source>
</evidence>
<sequence length="82" mass="9489">MLTLCLLRAAPRCVRGQRGWCRWRSANNCNRTLAGGYNGVISITKHILRLKRFIVRQDREVWIVVMPQTPLSAFTTRLLTHP</sequence>
<protein>
    <recommendedName>
        <fullName evidence="4">Secreted protein</fullName>
    </recommendedName>
</protein>
<keyword evidence="1" id="KW-0732">Signal</keyword>
<dbReference type="EMBL" id="VSRR010103710">
    <property type="protein sequence ID" value="MPC95833.1"/>
    <property type="molecule type" value="Genomic_DNA"/>
</dbReference>
<accession>A0A5B7JN20</accession>
<feature type="chain" id="PRO_5022894445" description="Secreted protein" evidence="1">
    <location>
        <begin position="17"/>
        <end position="82"/>
    </location>
</feature>
<feature type="signal peptide" evidence="1">
    <location>
        <begin position="1"/>
        <end position="16"/>
    </location>
</feature>
<reference evidence="2 3" key="1">
    <citation type="submission" date="2019-05" db="EMBL/GenBank/DDBJ databases">
        <title>Another draft genome of Portunus trituberculatus and its Hox gene families provides insights of decapod evolution.</title>
        <authorList>
            <person name="Jeong J.-H."/>
            <person name="Song I."/>
            <person name="Kim S."/>
            <person name="Choi T."/>
            <person name="Kim D."/>
            <person name="Ryu S."/>
            <person name="Kim W."/>
        </authorList>
    </citation>
    <scope>NUCLEOTIDE SEQUENCE [LARGE SCALE GENOMIC DNA]</scope>
    <source>
        <tissue evidence="2">Muscle</tissue>
    </source>
</reference>
<keyword evidence="3" id="KW-1185">Reference proteome</keyword>
<gene>
    <name evidence="2" type="ORF">E2C01_091061</name>
</gene>
<dbReference type="AlphaFoldDB" id="A0A5B7JN20"/>
<evidence type="ECO:0000313" key="3">
    <source>
        <dbReference type="Proteomes" id="UP000324222"/>
    </source>
</evidence>
<name>A0A5B7JN20_PORTR</name>